<protein>
    <submittedName>
        <fullName evidence="1">Uncharacterized protein</fullName>
    </submittedName>
</protein>
<evidence type="ECO:0000313" key="2">
    <source>
        <dbReference type="Proteomes" id="UP001166191"/>
    </source>
</evidence>
<comment type="caution">
    <text evidence="1">The sequence shown here is derived from an EMBL/GenBank/DDBJ whole genome shotgun (WGS) entry which is preliminary data.</text>
</comment>
<keyword evidence="2" id="KW-1185">Reference proteome</keyword>
<accession>A0ABS6AEI2</accession>
<organism evidence="1 2">
    <name type="scientific">Paracoccus marinaquae</name>
    <dbReference type="NCBI Taxonomy" id="2841926"/>
    <lineage>
        <taxon>Bacteria</taxon>
        <taxon>Pseudomonadati</taxon>
        <taxon>Pseudomonadota</taxon>
        <taxon>Alphaproteobacteria</taxon>
        <taxon>Rhodobacterales</taxon>
        <taxon>Paracoccaceae</taxon>
        <taxon>Paracoccus</taxon>
    </lineage>
</organism>
<gene>
    <name evidence="1" type="ORF">KNW02_00615</name>
</gene>
<sequence length="92" mass="10176">MLLPTLFLLMEGMGDAATAMSPEMTAFADEASAWVLEGKSLPPDYRVRLLRMEPAVRLQLIVFLRRAGLLTDTAWSLEDILRPAVASQEGIE</sequence>
<reference evidence="1" key="1">
    <citation type="submission" date="2021-06" db="EMBL/GenBank/DDBJ databases">
        <title>Paracoccus bacterium XHP0099 sp. nov., isolated from the surface waters of the Yellow Sea.</title>
        <authorList>
            <person name="Xue H."/>
            <person name="Zhang D."/>
        </authorList>
    </citation>
    <scope>NUCLEOTIDE SEQUENCE</scope>
    <source>
        <strain evidence="1">XHP0099</strain>
    </source>
</reference>
<dbReference type="RefSeq" id="WP_216031312.1">
    <property type="nucleotide sequence ID" value="NZ_JAHKNG010000001.1"/>
</dbReference>
<dbReference type="Proteomes" id="UP001166191">
    <property type="component" value="Unassembled WGS sequence"/>
</dbReference>
<dbReference type="EMBL" id="JAHKNG010000001">
    <property type="protein sequence ID" value="MBU3028616.1"/>
    <property type="molecule type" value="Genomic_DNA"/>
</dbReference>
<proteinExistence type="predicted"/>
<evidence type="ECO:0000313" key="1">
    <source>
        <dbReference type="EMBL" id="MBU3028616.1"/>
    </source>
</evidence>
<name>A0ABS6AEI2_9RHOB</name>